<evidence type="ECO:0000256" key="8">
    <source>
        <dbReference type="ARBA" id="ARBA00022670"/>
    </source>
</evidence>
<keyword evidence="9 12" id="KW-0378">Hydrolase</keyword>
<comment type="caution">
    <text evidence="12">The sequence shown here is derived from an EMBL/GenBank/DDBJ whole genome shotgun (WGS) entry which is preliminary data.</text>
</comment>
<evidence type="ECO:0000256" key="5">
    <source>
        <dbReference type="ARBA" id="ARBA00021843"/>
    </source>
</evidence>
<dbReference type="InterPro" id="IPR002410">
    <property type="entry name" value="Peptidase_S33"/>
</dbReference>
<dbReference type="Proteomes" id="UP000605253">
    <property type="component" value="Unassembled WGS sequence"/>
</dbReference>
<dbReference type="PANTHER" id="PTHR43722">
    <property type="entry name" value="PROLINE IMINOPEPTIDASE"/>
    <property type="match status" value="1"/>
</dbReference>
<evidence type="ECO:0000313" key="13">
    <source>
        <dbReference type="Proteomes" id="UP000605253"/>
    </source>
</evidence>
<comment type="similarity">
    <text evidence="3">Belongs to the peptidase S33 family.</text>
</comment>
<evidence type="ECO:0000256" key="2">
    <source>
        <dbReference type="ARBA" id="ARBA00004496"/>
    </source>
</evidence>
<evidence type="ECO:0000256" key="3">
    <source>
        <dbReference type="ARBA" id="ARBA00010088"/>
    </source>
</evidence>
<feature type="domain" description="AB hydrolase-1" evidence="11">
    <location>
        <begin position="67"/>
        <end position="427"/>
    </location>
</feature>
<keyword evidence="8" id="KW-0645">Protease</keyword>
<dbReference type="Pfam" id="PF00561">
    <property type="entry name" value="Abhydrolase_1"/>
    <property type="match status" value="1"/>
</dbReference>
<dbReference type="GO" id="GO:0006508">
    <property type="term" value="P:proteolysis"/>
    <property type="evidence" value="ECO:0007669"/>
    <property type="project" value="UniProtKB-KW"/>
</dbReference>
<dbReference type="PRINTS" id="PR00793">
    <property type="entry name" value="PROAMNOPTASE"/>
</dbReference>
<dbReference type="GO" id="GO:0004177">
    <property type="term" value="F:aminopeptidase activity"/>
    <property type="evidence" value="ECO:0007669"/>
    <property type="project" value="UniProtKB-KW"/>
</dbReference>
<evidence type="ECO:0000256" key="1">
    <source>
        <dbReference type="ARBA" id="ARBA00001585"/>
    </source>
</evidence>
<evidence type="ECO:0000256" key="7">
    <source>
        <dbReference type="ARBA" id="ARBA00022490"/>
    </source>
</evidence>
<name>A0A917CGD0_9GAMM</name>
<evidence type="ECO:0000259" key="11">
    <source>
        <dbReference type="Pfam" id="PF00561"/>
    </source>
</evidence>
<evidence type="ECO:0000256" key="4">
    <source>
        <dbReference type="ARBA" id="ARBA00012568"/>
    </source>
</evidence>
<dbReference type="SUPFAM" id="SSF53474">
    <property type="entry name" value="alpha/beta-Hydrolases"/>
    <property type="match status" value="1"/>
</dbReference>
<dbReference type="GO" id="GO:0005737">
    <property type="term" value="C:cytoplasm"/>
    <property type="evidence" value="ECO:0007669"/>
    <property type="project" value="UniProtKB-SubCell"/>
</dbReference>
<keyword evidence="6" id="KW-0031">Aminopeptidase</keyword>
<gene>
    <name evidence="12" type="ORF">GCM10011365_06330</name>
</gene>
<keyword evidence="7" id="KW-0963">Cytoplasm</keyword>
<dbReference type="InterPro" id="IPR000073">
    <property type="entry name" value="AB_hydrolase_1"/>
</dbReference>
<dbReference type="EC" id="3.4.11.5" evidence="4"/>
<proteinExistence type="inferred from homology"/>
<comment type="catalytic activity">
    <reaction evidence="1">
        <text>Release of N-terminal proline from a peptide.</text>
        <dbReference type="EC" id="3.4.11.5"/>
    </reaction>
</comment>
<dbReference type="EMBL" id="BMEO01000002">
    <property type="protein sequence ID" value="GGF87934.1"/>
    <property type="molecule type" value="Genomic_DNA"/>
</dbReference>
<keyword evidence="13" id="KW-1185">Reference proteome</keyword>
<evidence type="ECO:0000256" key="10">
    <source>
        <dbReference type="ARBA" id="ARBA00029605"/>
    </source>
</evidence>
<sequence length="470" mass="52412">MRAQAASASATLNLTDCFIGDESSGISVAAQCGRLTVPENRKNPDSRLIKLNVAVVNSDVENPKSDAVVLLAGGPGQGAVDTFAVMARNLSQLLPKHRIVMVDQRGTGESHPLRCDYEMDDFMDVTDWRSPEVVQWMKDCHASLDADTRFYTTTIAIEDLESVRQALGIEQWNIYGGSYGTRKGLTYMKLYPDSIRTAILDGVMPQQEAMASAHEVNLQNTLKNVFRLCREDATCQERFGDAEQQMWAFLQSLEEQPIEMRLPNPVSGEYETFELTRDFAVLGLRMFAYSPETMGMIPLLVSLANHEQPENLAQQAFMVTSSLTENLNNALELSVVCAEDVPFLPKEQNTQNSLFGDEFYEMMRSRCEYWDSEVVDASFKDPVESDIPTLLLSGEYDPVTPPAFAEKALETLSNAQHLVAQGQGHIVANRGCMPKIVTAFIEEPEQELDTECMNNFNQPAFFINLNGPQQ</sequence>
<organism evidence="12 13">
    <name type="scientific">Marinicella pacifica</name>
    <dbReference type="NCBI Taxonomy" id="1171543"/>
    <lineage>
        <taxon>Bacteria</taxon>
        <taxon>Pseudomonadati</taxon>
        <taxon>Pseudomonadota</taxon>
        <taxon>Gammaproteobacteria</taxon>
        <taxon>Lysobacterales</taxon>
        <taxon>Marinicellaceae</taxon>
        <taxon>Marinicella</taxon>
    </lineage>
</organism>
<evidence type="ECO:0000313" key="12">
    <source>
        <dbReference type="EMBL" id="GGF87934.1"/>
    </source>
</evidence>
<dbReference type="PANTHER" id="PTHR43722:SF1">
    <property type="entry name" value="PROLINE IMINOPEPTIDASE"/>
    <property type="match status" value="1"/>
</dbReference>
<comment type="subcellular location">
    <subcellularLocation>
        <location evidence="2">Cytoplasm</location>
    </subcellularLocation>
</comment>
<evidence type="ECO:0000256" key="6">
    <source>
        <dbReference type="ARBA" id="ARBA00022438"/>
    </source>
</evidence>
<dbReference type="InterPro" id="IPR029058">
    <property type="entry name" value="AB_hydrolase_fold"/>
</dbReference>
<dbReference type="InterPro" id="IPR005944">
    <property type="entry name" value="Pro_iminopeptidase"/>
</dbReference>
<dbReference type="AlphaFoldDB" id="A0A917CGD0"/>
<reference evidence="12" key="2">
    <citation type="submission" date="2020-09" db="EMBL/GenBank/DDBJ databases">
        <authorList>
            <person name="Sun Q."/>
            <person name="Zhou Y."/>
        </authorList>
    </citation>
    <scope>NUCLEOTIDE SEQUENCE</scope>
    <source>
        <strain evidence="12">CGMCC 1.12181</strain>
    </source>
</reference>
<reference evidence="12" key="1">
    <citation type="journal article" date="2014" name="Int. J. Syst. Evol. Microbiol.">
        <title>Complete genome sequence of Corynebacterium casei LMG S-19264T (=DSM 44701T), isolated from a smear-ripened cheese.</title>
        <authorList>
            <consortium name="US DOE Joint Genome Institute (JGI-PGF)"/>
            <person name="Walter F."/>
            <person name="Albersmeier A."/>
            <person name="Kalinowski J."/>
            <person name="Ruckert C."/>
        </authorList>
    </citation>
    <scope>NUCLEOTIDE SEQUENCE</scope>
    <source>
        <strain evidence="12">CGMCC 1.12181</strain>
    </source>
</reference>
<evidence type="ECO:0000256" key="9">
    <source>
        <dbReference type="ARBA" id="ARBA00022801"/>
    </source>
</evidence>
<protein>
    <recommendedName>
        <fullName evidence="5">Proline iminopeptidase</fullName>
        <ecNumber evidence="4">3.4.11.5</ecNumber>
    </recommendedName>
    <alternativeName>
        <fullName evidence="10">Prolyl aminopeptidase</fullName>
    </alternativeName>
</protein>
<dbReference type="Gene3D" id="3.40.50.1820">
    <property type="entry name" value="alpha/beta hydrolase"/>
    <property type="match status" value="1"/>
</dbReference>
<accession>A0A917CGD0</accession>